<protein>
    <recommendedName>
        <fullName evidence="3">Nudix hydrolase domain-containing protein</fullName>
    </recommendedName>
</protein>
<evidence type="ECO:0000256" key="1">
    <source>
        <dbReference type="SAM" id="MobiDB-lite"/>
    </source>
</evidence>
<dbReference type="SUPFAM" id="SSF55811">
    <property type="entry name" value="Nudix"/>
    <property type="match status" value="1"/>
</dbReference>
<name>A0A7S3PWI7_9STRA</name>
<gene>
    <name evidence="2" type="ORF">CDEB00056_LOCUS2598</name>
</gene>
<feature type="region of interest" description="Disordered" evidence="1">
    <location>
        <begin position="42"/>
        <end position="99"/>
    </location>
</feature>
<sequence length="464" mass="51916">MLCRQSVRLAKLTKTLVRRQRQRYITRVISLSIGESSNIMNQNRRGLNSKAKTNNWKSKNENRSALDENSSGSNNKIRSESGGRGSGAKYYTSDSDSDGDSYIQVTDDFKNFIKGSNGARRYKVHKPGCSCHKIVNLRSEIELGGRNDGTFQSIAVVPDVKRAKSVFEHTAVSADSYNSDPLGCEKDLSNAIFPNSNSTQSDTHMVDIYDIKVSCANCMLEIEPNGFVCCASSKENIERARDLARSKIDDLQSSGITLHHDHADFICCLSIRVIKRLINSTRRRGKVKGEKSAVSPELLKELLSDNVPVDDYAKGSELRFSVGHHLKTALEILQRTKDHKNRVFKNSHILVIITKTKRNDWLSLELDLTGGKRHLGERSFECAVRETMEESSLSIDKSWLVGDGKPMFGKSNLDHINAFFMVEPPGLDKIEKVDSINPVHKESADKTLAQLEKDFFWSNTGLGI</sequence>
<feature type="compositionally biased region" description="Polar residues" evidence="1">
    <location>
        <begin position="42"/>
        <end position="57"/>
    </location>
</feature>
<dbReference type="AlphaFoldDB" id="A0A7S3PWI7"/>
<accession>A0A7S3PWI7</accession>
<organism evidence="2">
    <name type="scientific">Chaetoceros debilis</name>
    <dbReference type="NCBI Taxonomy" id="122233"/>
    <lineage>
        <taxon>Eukaryota</taxon>
        <taxon>Sar</taxon>
        <taxon>Stramenopiles</taxon>
        <taxon>Ochrophyta</taxon>
        <taxon>Bacillariophyta</taxon>
        <taxon>Coscinodiscophyceae</taxon>
        <taxon>Chaetocerotophycidae</taxon>
        <taxon>Chaetocerotales</taxon>
        <taxon>Chaetocerotaceae</taxon>
        <taxon>Chaetoceros</taxon>
    </lineage>
</organism>
<evidence type="ECO:0008006" key="3">
    <source>
        <dbReference type="Google" id="ProtNLM"/>
    </source>
</evidence>
<dbReference type="Gene3D" id="3.90.79.10">
    <property type="entry name" value="Nucleoside Triphosphate Pyrophosphohydrolase"/>
    <property type="match status" value="1"/>
</dbReference>
<dbReference type="EMBL" id="HBIO01003776">
    <property type="protein sequence ID" value="CAE0457757.1"/>
    <property type="molecule type" value="Transcribed_RNA"/>
</dbReference>
<evidence type="ECO:0000313" key="2">
    <source>
        <dbReference type="EMBL" id="CAE0457757.1"/>
    </source>
</evidence>
<reference evidence="2" key="1">
    <citation type="submission" date="2021-01" db="EMBL/GenBank/DDBJ databases">
        <authorList>
            <person name="Corre E."/>
            <person name="Pelletier E."/>
            <person name="Niang G."/>
            <person name="Scheremetjew M."/>
            <person name="Finn R."/>
            <person name="Kale V."/>
            <person name="Holt S."/>
            <person name="Cochrane G."/>
            <person name="Meng A."/>
            <person name="Brown T."/>
            <person name="Cohen L."/>
        </authorList>
    </citation>
    <scope>NUCLEOTIDE SEQUENCE</scope>
    <source>
        <strain evidence="2">MM31A-1</strain>
    </source>
</reference>
<dbReference type="InterPro" id="IPR015797">
    <property type="entry name" value="NUDIX_hydrolase-like_dom_sf"/>
</dbReference>
<feature type="compositionally biased region" description="Polar residues" evidence="1">
    <location>
        <begin position="67"/>
        <end position="76"/>
    </location>
</feature>
<proteinExistence type="predicted"/>